<gene>
    <name evidence="2" type="ORF">RDB_LOCUS85565</name>
</gene>
<dbReference type="EMBL" id="CAJMWQ010001668">
    <property type="protein sequence ID" value="CAE6458206.1"/>
    <property type="molecule type" value="Genomic_DNA"/>
</dbReference>
<feature type="compositionally biased region" description="Polar residues" evidence="1">
    <location>
        <begin position="747"/>
        <end position="764"/>
    </location>
</feature>
<name>A0A8H3BI72_9AGAM</name>
<protein>
    <submittedName>
        <fullName evidence="2">Uncharacterized protein</fullName>
    </submittedName>
</protein>
<dbReference type="AlphaFoldDB" id="A0A8H3BI72"/>
<feature type="compositionally biased region" description="Basic and acidic residues" evidence="1">
    <location>
        <begin position="715"/>
        <end position="724"/>
    </location>
</feature>
<comment type="caution">
    <text evidence="2">The sequence shown here is derived from an EMBL/GenBank/DDBJ whole genome shotgun (WGS) entry which is preliminary data.</text>
</comment>
<accession>A0A8H3BI72</accession>
<evidence type="ECO:0000313" key="2">
    <source>
        <dbReference type="EMBL" id="CAE6458206.1"/>
    </source>
</evidence>
<sequence>MPRSTFRRIEIDFLETYVPSWQELKGSAGDKIDKSTRLNACTLHVRKVVKEFLATFQERDPTFSDPSPITFTQEEVNDLGRRIRQWLNNNTRSSSGQAGSAKQVVKGRIHARNLATQRYHQEINEMARKIKTDQPGIHQMAAFNQATTEFMAELEQDNPERYRKLFMDAESIRSAASKDYSELTSEVIAKLLADFPKRFLEQLEAFGRALPVHIWCIVAYATPPDDEVKGYGMFTPLLNQIDGTPTNEKMKTLFMDWLQQTLGHSATGSIEHAEPTVYPDPTRSFRLCLPAVSDVKKVSAHQLRAWLRTYFNYMRMWQGGLGPLGWKDISQDTSFRYIKKTCFPPRVFRLLSPHDMVCAELEAWYLWIIAGQEGKLQPDQIFQFSVVERGKDLPPYEFTKPITSAPANSQLTWMVEEKLYAYKVRRIAGESLTGLHWDGLPLARLQEVYQPLSATLRTQLSNACAPEYRTSVVISKLFDYKRYGPIHTQDLGSEEPLNAYIDPSMSDTAFDWFLGEASLRVAALLEDDPAYPEYALPTFIHWAKTNTRLRHSKSNTWRAGPAGVRWIGGVYAHFACAFTLFEQGIDILPTEVRRAFTLVNFNRLKGSLIAFGSWIETSLKESTTILQSTFTERAGAWRKAVVSAYLAHAENDAANESLAFDTHGVPRTRAGLELCYKRLEEADPHITLGINNNEFHEVRQQFRREARELEDELSDRDSTSREEIQMSDLGSQSDSVSSSKSSKASPTDPNNDSSYRSAQSFQEKSNAKKRVTHMLVSKNNAESLGRVELPDEGFAAEPLQLAGVQPN</sequence>
<feature type="compositionally biased region" description="Low complexity" evidence="1">
    <location>
        <begin position="727"/>
        <end position="745"/>
    </location>
</feature>
<evidence type="ECO:0000256" key="1">
    <source>
        <dbReference type="SAM" id="MobiDB-lite"/>
    </source>
</evidence>
<evidence type="ECO:0000313" key="3">
    <source>
        <dbReference type="Proteomes" id="UP000663826"/>
    </source>
</evidence>
<organism evidence="2 3">
    <name type="scientific">Rhizoctonia solani</name>
    <dbReference type="NCBI Taxonomy" id="456999"/>
    <lineage>
        <taxon>Eukaryota</taxon>
        <taxon>Fungi</taxon>
        <taxon>Dikarya</taxon>
        <taxon>Basidiomycota</taxon>
        <taxon>Agaricomycotina</taxon>
        <taxon>Agaricomycetes</taxon>
        <taxon>Cantharellales</taxon>
        <taxon>Ceratobasidiaceae</taxon>
        <taxon>Rhizoctonia</taxon>
    </lineage>
</organism>
<feature type="region of interest" description="Disordered" evidence="1">
    <location>
        <begin position="706"/>
        <end position="771"/>
    </location>
</feature>
<reference evidence="2" key="1">
    <citation type="submission" date="2021-01" db="EMBL/GenBank/DDBJ databases">
        <authorList>
            <person name="Kaushik A."/>
        </authorList>
    </citation>
    <scope>NUCLEOTIDE SEQUENCE</scope>
    <source>
        <strain evidence="2">AG1-1B</strain>
    </source>
</reference>
<dbReference type="Proteomes" id="UP000663826">
    <property type="component" value="Unassembled WGS sequence"/>
</dbReference>
<proteinExistence type="predicted"/>